<dbReference type="EMBL" id="VSSQ01075528">
    <property type="protein sequence ID" value="MPN26107.1"/>
    <property type="molecule type" value="Genomic_DNA"/>
</dbReference>
<dbReference type="Gene3D" id="1.10.10.60">
    <property type="entry name" value="Homeodomain-like"/>
    <property type="match status" value="1"/>
</dbReference>
<proteinExistence type="predicted"/>
<gene>
    <name evidence="2" type="ORF">SDC9_173531</name>
</gene>
<dbReference type="Pfam" id="PF02954">
    <property type="entry name" value="HTH_8"/>
    <property type="match status" value="1"/>
</dbReference>
<dbReference type="InterPro" id="IPR009057">
    <property type="entry name" value="Homeodomain-like_sf"/>
</dbReference>
<dbReference type="PRINTS" id="PR01590">
    <property type="entry name" value="HTHFIS"/>
</dbReference>
<dbReference type="GO" id="GO:0043565">
    <property type="term" value="F:sequence-specific DNA binding"/>
    <property type="evidence" value="ECO:0007669"/>
    <property type="project" value="InterPro"/>
</dbReference>
<protein>
    <recommendedName>
        <fullName evidence="1">DNA binding HTH domain-containing protein</fullName>
    </recommendedName>
</protein>
<evidence type="ECO:0000259" key="1">
    <source>
        <dbReference type="Pfam" id="PF02954"/>
    </source>
</evidence>
<dbReference type="InterPro" id="IPR002197">
    <property type="entry name" value="HTH_Fis"/>
</dbReference>
<comment type="caution">
    <text evidence="2">The sequence shown here is derived from an EMBL/GenBank/DDBJ whole genome shotgun (WGS) entry which is preliminary data.</text>
</comment>
<feature type="domain" description="DNA binding HTH" evidence="1">
    <location>
        <begin position="29"/>
        <end position="65"/>
    </location>
</feature>
<accession>A0A645GGP5</accession>
<sequence>MERALFPDDVDDEIIYMVQETKKVNEDEEIKNIKKALSESRGNQTKAAKILGVDRSTLWRKINKYGLK</sequence>
<name>A0A645GGP5_9ZZZZ</name>
<evidence type="ECO:0000313" key="2">
    <source>
        <dbReference type="EMBL" id="MPN26107.1"/>
    </source>
</evidence>
<dbReference type="SUPFAM" id="SSF46689">
    <property type="entry name" value="Homeodomain-like"/>
    <property type="match status" value="1"/>
</dbReference>
<organism evidence="2">
    <name type="scientific">bioreactor metagenome</name>
    <dbReference type="NCBI Taxonomy" id="1076179"/>
    <lineage>
        <taxon>unclassified sequences</taxon>
        <taxon>metagenomes</taxon>
        <taxon>ecological metagenomes</taxon>
    </lineage>
</organism>
<reference evidence="2" key="1">
    <citation type="submission" date="2019-08" db="EMBL/GenBank/DDBJ databases">
        <authorList>
            <person name="Kucharzyk K."/>
            <person name="Murdoch R.W."/>
            <person name="Higgins S."/>
            <person name="Loffler F."/>
        </authorList>
    </citation>
    <scope>NUCLEOTIDE SEQUENCE</scope>
</reference>
<dbReference type="AlphaFoldDB" id="A0A645GGP5"/>